<dbReference type="EMBL" id="RJLS01000006">
    <property type="protein sequence ID" value="RNM25213.1"/>
    <property type="molecule type" value="Genomic_DNA"/>
</dbReference>
<dbReference type="Proteomes" id="UP000271870">
    <property type="component" value="Unassembled WGS sequence"/>
</dbReference>
<sequence>MIRVNERSQRICNLKYDGYKKLIRQIVQNTCHLHGDGELIGKKNALTLPPAWLSLSSVAERWQRERDQGTTSITSDGATKA</sequence>
<name>A0ABX9WVL6_9GAMM</name>
<proteinExistence type="predicted"/>
<comment type="caution">
    <text evidence="1">The sequence shown here is derived from an EMBL/GenBank/DDBJ whole genome shotgun (WGS) entry which is preliminary data.</text>
</comment>
<evidence type="ECO:0000313" key="2">
    <source>
        <dbReference type="Proteomes" id="UP000271870"/>
    </source>
</evidence>
<keyword evidence="2" id="KW-1185">Reference proteome</keyword>
<accession>A0ABX9WVL6</accession>
<gene>
    <name evidence="1" type="ORF">EFS38_06750</name>
</gene>
<reference evidence="1 2" key="1">
    <citation type="submission" date="2018-11" db="EMBL/GenBank/DDBJ databases">
        <title>Characterization of surface water Dickeya isolates.</title>
        <authorList>
            <person name="Van Gijsegem F."/>
            <person name="Pedron J."/>
        </authorList>
    </citation>
    <scope>NUCLEOTIDE SEQUENCE [LARGE SCALE GENOMIC DNA]</scope>
    <source>
        <strain evidence="1 2">FVG10-MFV-A16</strain>
    </source>
</reference>
<organism evidence="1 2">
    <name type="scientific">Dickeya undicola</name>
    <dbReference type="NCBI Taxonomy" id="1577887"/>
    <lineage>
        <taxon>Bacteria</taxon>
        <taxon>Pseudomonadati</taxon>
        <taxon>Pseudomonadota</taxon>
        <taxon>Gammaproteobacteria</taxon>
        <taxon>Enterobacterales</taxon>
        <taxon>Pectobacteriaceae</taxon>
        <taxon>Dickeya</taxon>
    </lineage>
</organism>
<protein>
    <submittedName>
        <fullName evidence="1">Uncharacterized protein</fullName>
    </submittedName>
</protein>
<evidence type="ECO:0000313" key="1">
    <source>
        <dbReference type="EMBL" id="RNM25213.1"/>
    </source>
</evidence>